<dbReference type="Gene3D" id="3.90.550.10">
    <property type="entry name" value="Spore Coat Polysaccharide Biosynthesis Protein SpsA, Chain A"/>
    <property type="match status" value="1"/>
</dbReference>
<evidence type="ECO:0000259" key="1">
    <source>
        <dbReference type="Pfam" id="PF00535"/>
    </source>
</evidence>
<protein>
    <recommendedName>
        <fullName evidence="1">Glycosyltransferase 2-like domain-containing protein</fullName>
    </recommendedName>
</protein>
<dbReference type="CDD" id="cd04186">
    <property type="entry name" value="GT_2_like_c"/>
    <property type="match status" value="1"/>
</dbReference>
<sequence>MSGVATTEAGSNGEPIVSIVIVTWKSRHLIDRCLAPLAGHDETIEVLVHDNDSPDGTAEYIATNYPWVRLTSGKENLGFGRANNALFALCRGRYVLMLNPDAFLDDLEPVNAMAKHLDVAPSVAIVGPQLVHEDGRHQVGDGGWRTTLRSITGHAFWIHRALPSVPSIYIANPKLLSRDLVDVDWICGACLMARREVLEEVGGFADDIFMYGEDVDLGVRVKQRGHRVVYLPRFKVLHVQGATQKADGAVHYSARWMDARAHRFARERSRSSYWMLKAILAAGFGMRSALLALVGIVKPGARAPSKMMGRFAAHAASLPSYDAQRVSSV</sequence>
<reference evidence="2" key="1">
    <citation type="journal article" date="2014" name="Int. J. Syst. Evol. Microbiol.">
        <title>Complete genome of a new Firmicutes species belonging to the dominant human colonic microbiota ('Ruminococcus bicirculans') reveals two chromosomes and a selective capacity to utilize plant glucans.</title>
        <authorList>
            <consortium name="NISC Comparative Sequencing Program"/>
            <person name="Wegmann U."/>
            <person name="Louis P."/>
            <person name="Goesmann A."/>
            <person name="Henrissat B."/>
            <person name="Duncan S.H."/>
            <person name="Flint H.J."/>
        </authorList>
    </citation>
    <scope>NUCLEOTIDE SEQUENCE</scope>
    <source>
        <strain evidence="2">VKM B-1499</strain>
    </source>
</reference>
<reference evidence="2" key="2">
    <citation type="submission" date="2023-01" db="EMBL/GenBank/DDBJ databases">
        <authorList>
            <person name="Sun Q."/>
            <person name="Evtushenko L."/>
        </authorList>
    </citation>
    <scope>NUCLEOTIDE SEQUENCE</scope>
    <source>
        <strain evidence="2">VKM B-1499</strain>
    </source>
</reference>
<dbReference type="Pfam" id="PF00535">
    <property type="entry name" value="Glycos_transf_2"/>
    <property type="match status" value="1"/>
</dbReference>
<organism evidence="2 3">
    <name type="scientific">Brevundimonas intermedia</name>
    <dbReference type="NCBI Taxonomy" id="74315"/>
    <lineage>
        <taxon>Bacteria</taxon>
        <taxon>Pseudomonadati</taxon>
        <taxon>Pseudomonadota</taxon>
        <taxon>Alphaproteobacteria</taxon>
        <taxon>Caulobacterales</taxon>
        <taxon>Caulobacteraceae</taxon>
        <taxon>Brevundimonas</taxon>
    </lineage>
</organism>
<proteinExistence type="predicted"/>
<dbReference type="EMBL" id="BSFD01000008">
    <property type="protein sequence ID" value="GLK49324.1"/>
    <property type="molecule type" value="Genomic_DNA"/>
</dbReference>
<dbReference type="PANTHER" id="PTHR43179:SF7">
    <property type="entry name" value="RHAMNOSYLTRANSFERASE WBBL"/>
    <property type="match status" value="1"/>
</dbReference>
<comment type="caution">
    <text evidence="2">The sequence shown here is derived from an EMBL/GenBank/DDBJ whole genome shotgun (WGS) entry which is preliminary data.</text>
</comment>
<evidence type="ECO:0000313" key="2">
    <source>
        <dbReference type="EMBL" id="GLK49324.1"/>
    </source>
</evidence>
<name>A0ABQ5T955_9CAUL</name>
<dbReference type="Proteomes" id="UP001143509">
    <property type="component" value="Unassembled WGS sequence"/>
</dbReference>
<dbReference type="SUPFAM" id="SSF53448">
    <property type="entry name" value="Nucleotide-diphospho-sugar transferases"/>
    <property type="match status" value="1"/>
</dbReference>
<keyword evidence="3" id="KW-1185">Reference proteome</keyword>
<dbReference type="PANTHER" id="PTHR43179">
    <property type="entry name" value="RHAMNOSYLTRANSFERASE WBBL"/>
    <property type="match status" value="1"/>
</dbReference>
<gene>
    <name evidence="2" type="ORF">GCM10017620_22970</name>
</gene>
<feature type="domain" description="Glycosyltransferase 2-like" evidence="1">
    <location>
        <begin position="18"/>
        <end position="200"/>
    </location>
</feature>
<accession>A0ABQ5T955</accession>
<dbReference type="RefSeq" id="WP_271165519.1">
    <property type="nucleotide sequence ID" value="NZ_BSFD01000008.1"/>
</dbReference>
<dbReference type="InterPro" id="IPR029044">
    <property type="entry name" value="Nucleotide-diphossugar_trans"/>
</dbReference>
<evidence type="ECO:0000313" key="3">
    <source>
        <dbReference type="Proteomes" id="UP001143509"/>
    </source>
</evidence>
<dbReference type="InterPro" id="IPR001173">
    <property type="entry name" value="Glyco_trans_2-like"/>
</dbReference>